<evidence type="ECO:0000313" key="2">
    <source>
        <dbReference type="Proteomes" id="UP000266861"/>
    </source>
</evidence>
<proteinExistence type="predicted"/>
<protein>
    <submittedName>
        <fullName evidence="1">Uncharacterized protein</fullName>
    </submittedName>
</protein>
<dbReference type="Proteomes" id="UP000266861">
    <property type="component" value="Unassembled WGS sequence"/>
</dbReference>
<accession>A0A397IT30</accession>
<keyword evidence="2" id="KW-1185">Reference proteome</keyword>
<reference evidence="1 2" key="1">
    <citation type="submission" date="2018-08" db="EMBL/GenBank/DDBJ databases">
        <title>Genome and evolution of the arbuscular mycorrhizal fungus Diversispora epigaea (formerly Glomus versiforme) and its bacterial endosymbionts.</title>
        <authorList>
            <person name="Sun X."/>
            <person name="Fei Z."/>
            <person name="Harrison M."/>
        </authorList>
    </citation>
    <scope>NUCLEOTIDE SEQUENCE [LARGE SCALE GENOMIC DNA]</scope>
    <source>
        <strain evidence="1 2">IT104</strain>
    </source>
</reference>
<gene>
    <name evidence="1" type="ORF">Glove_177g89</name>
</gene>
<evidence type="ECO:0000313" key="1">
    <source>
        <dbReference type="EMBL" id="RHZ77458.1"/>
    </source>
</evidence>
<dbReference type="EMBL" id="PQFF01000167">
    <property type="protein sequence ID" value="RHZ77458.1"/>
    <property type="molecule type" value="Genomic_DNA"/>
</dbReference>
<organism evidence="1 2">
    <name type="scientific">Diversispora epigaea</name>
    <dbReference type="NCBI Taxonomy" id="1348612"/>
    <lineage>
        <taxon>Eukaryota</taxon>
        <taxon>Fungi</taxon>
        <taxon>Fungi incertae sedis</taxon>
        <taxon>Mucoromycota</taxon>
        <taxon>Glomeromycotina</taxon>
        <taxon>Glomeromycetes</taxon>
        <taxon>Diversisporales</taxon>
        <taxon>Diversisporaceae</taxon>
        <taxon>Diversispora</taxon>
    </lineage>
</organism>
<sequence>MPSKIEWKINYMCEFKSSKDSQCDPTHVFKKLRNNLTKSHTGEKNTREIMFEGKEIKYTLSKEVEDALASIEELKEISKGTRVCTC</sequence>
<comment type="caution">
    <text evidence="1">The sequence shown here is derived from an EMBL/GenBank/DDBJ whole genome shotgun (WGS) entry which is preliminary data.</text>
</comment>
<name>A0A397IT30_9GLOM</name>
<dbReference type="AlphaFoldDB" id="A0A397IT30"/>